<evidence type="ECO:0000256" key="1">
    <source>
        <dbReference type="SAM" id="Phobius"/>
    </source>
</evidence>
<evidence type="ECO:0000313" key="4">
    <source>
        <dbReference type="Proteomes" id="UP001562425"/>
    </source>
</evidence>
<evidence type="ECO:0000256" key="2">
    <source>
        <dbReference type="SAM" id="SignalP"/>
    </source>
</evidence>
<dbReference type="EMBL" id="JBEHCU010001672">
    <property type="protein sequence ID" value="KAL1403376.1"/>
    <property type="molecule type" value="Genomic_DNA"/>
</dbReference>
<sequence>MLYVSVLVLAAALGSAQSSPQLSGLRDCHGCQLQRFNFTALNRYPASQLGVLQLFKLVTYQYLHYDFRKLSNSTAVLRVKCVGRHLNRCASAVLVQEQDSGQGRVFLQTVRSADSRSLSLDNDWLEVSITEPSNRTTLFSVCDDGKVFWKIGIMDLRTSDPSGYMYRELTETLPCWNYQQDFRHEWKTSCNISTEQYRELANEMRSLIWTGRKAKQLKIIVVVILLVTAIVACGYILLGRSFVRHSIRTLLNDFFPLEVSSLRYNLERYSTQSTILLVSCPSLNPSGDPIAYYSAFILHKPPIDSRPHCSWIRRVNLTDTPDPAFPARWQRFQLAASSDLTIVRLQICLDSELFLDTFAQDTNPFGCRGTDTRGVPRDTDRTRLEANCRRMVQALEEAERAEVSRIKRTGLAALIYSLLGFFGCAVLVWVLLLLGRPSQRMQAENQGDPDIICQYKYEDLYYSELPLDLLTASTALSIYHYRDTLLDQRYMPTLLGDFFPLELSSLRFDLNRYSNQSAELFISCQSMDPASEPNSYHSAFVIHKPLVAVDSRPHWFWIRRVNLTDTTDPAFPDRWKRVQLASNANFTHVRLQVCLDSALFLDMSIPDNNPFGCRSTDTRGVPRETDQTRLELNCRQMIQALEEAELVKARRVNGIGWATPVYSVLGLVSCAALEKSVAKMSGGFFFEHIVEFLLPKSDAQKVAEAEAKQKKSSDQKVQLKK</sequence>
<accession>A0ABD1DUF2</accession>
<reference evidence="3 4" key="1">
    <citation type="submission" date="2024-05" db="EMBL/GenBank/DDBJ databases">
        <title>Culex pipiens pipiens assembly and annotation.</title>
        <authorList>
            <person name="Alout H."/>
            <person name="Durand T."/>
        </authorList>
    </citation>
    <scope>NUCLEOTIDE SEQUENCE [LARGE SCALE GENOMIC DNA]</scope>
    <source>
        <strain evidence="3">HA-2024</strain>
        <tissue evidence="3">Whole body</tissue>
    </source>
</reference>
<feature type="chain" id="PRO_5044760579" evidence="2">
    <location>
        <begin position="19"/>
        <end position="721"/>
    </location>
</feature>
<gene>
    <name evidence="3" type="ORF">pipiens_001791</name>
</gene>
<dbReference type="Proteomes" id="UP001562425">
    <property type="component" value="Unassembled WGS sequence"/>
</dbReference>
<keyword evidence="2" id="KW-0732">Signal</keyword>
<feature type="transmembrane region" description="Helical" evidence="1">
    <location>
        <begin position="410"/>
        <end position="434"/>
    </location>
</feature>
<name>A0ABD1DUF2_CULPP</name>
<feature type="transmembrane region" description="Helical" evidence="1">
    <location>
        <begin position="219"/>
        <end position="238"/>
    </location>
</feature>
<comment type="caution">
    <text evidence="3">The sequence shown here is derived from an EMBL/GenBank/DDBJ whole genome shotgun (WGS) entry which is preliminary data.</text>
</comment>
<organism evidence="3 4">
    <name type="scientific">Culex pipiens pipiens</name>
    <name type="common">Northern house mosquito</name>
    <dbReference type="NCBI Taxonomy" id="38569"/>
    <lineage>
        <taxon>Eukaryota</taxon>
        <taxon>Metazoa</taxon>
        <taxon>Ecdysozoa</taxon>
        <taxon>Arthropoda</taxon>
        <taxon>Hexapoda</taxon>
        <taxon>Insecta</taxon>
        <taxon>Pterygota</taxon>
        <taxon>Neoptera</taxon>
        <taxon>Endopterygota</taxon>
        <taxon>Diptera</taxon>
        <taxon>Nematocera</taxon>
        <taxon>Culicoidea</taxon>
        <taxon>Culicidae</taxon>
        <taxon>Culicinae</taxon>
        <taxon>Culicini</taxon>
        <taxon>Culex</taxon>
        <taxon>Culex</taxon>
    </lineage>
</organism>
<proteinExistence type="predicted"/>
<keyword evidence="1" id="KW-0812">Transmembrane</keyword>
<keyword evidence="1" id="KW-0472">Membrane</keyword>
<keyword evidence="4" id="KW-1185">Reference proteome</keyword>
<feature type="signal peptide" evidence="2">
    <location>
        <begin position="1"/>
        <end position="18"/>
    </location>
</feature>
<protein>
    <submittedName>
        <fullName evidence="3">Uncharacterized protein</fullName>
    </submittedName>
</protein>
<keyword evidence="1" id="KW-1133">Transmembrane helix</keyword>
<dbReference type="AlphaFoldDB" id="A0ABD1DUF2"/>
<evidence type="ECO:0000313" key="3">
    <source>
        <dbReference type="EMBL" id="KAL1403376.1"/>
    </source>
</evidence>